<comment type="caution">
    <text evidence="2">The sequence shown here is derived from an EMBL/GenBank/DDBJ whole genome shotgun (WGS) entry which is preliminary data.</text>
</comment>
<dbReference type="RefSeq" id="WP_225551423.1">
    <property type="nucleotide sequence ID" value="NZ_JADEYP010000003.1"/>
</dbReference>
<feature type="transmembrane region" description="Helical" evidence="1">
    <location>
        <begin position="216"/>
        <end position="240"/>
    </location>
</feature>
<feature type="transmembrane region" description="Helical" evidence="1">
    <location>
        <begin position="59"/>
        <end position="76"/>
    </location>
</feature>
<keyword evidence="1" id="KW-1133">Transmembrane helix</keyword>
<sequence>MWSKIKEHKFSIFFQLSVIVAMLSVNRMLFYIPFFWGVSYIFFKNIKELKKADKLQRTFMFFLLQAMIFGLVINVFWEPSVLFHFIISLVTFTSAFLLTRNVEDYYIASKYCLVFYQVSFILVALSQGFNNFPIEVPFEEIIPGGSANGITSFAVLLQINFTIVSLLVKNESTVRTSLLTLVIALIGFGRGSIVSSFLLVIISVFISLGLQKKFKAIGITIFLIITTSWILTSYFEQVTYFIESKTKLSQGMVDQARSDMINVYLSRMDFPAIFIGADYDNSVIETKYGGNPHNSFIRAHHIFGLFYLAFITIIPLFLVLKIKENWKKLILWMLFGILFFRVFSEPLIWPTVFDFYYFSICIIMMRMKRTRYHYLIK</sequence>
<keyword evidence="3" id="KW-1185">Reference proteome</keyword>
<name>A0ABS7Z5C5_9SPHI</name>
<proteinExistence type="predicted"/>
<evidence type="ECO:0000313" key="2">
    <source>
        <dbReference type="EMBL" id="MCA5004090.1"/>
    </source>
</evidence>
<dbReference type="EMBL" id="JADEYP010000003">
    <property type="protein sequence ID" value="MCA5004090.1"/>
    <property type="molecule type" value="Genomic_DNA"/>
</dbReference>
<dbReference type="Proteomes" id="UP001165302">
    <property type="component" value="Unassembled WGS sequence"/>
</dbReference>
<evidence type="ECO:0000256" key="1">
    <source>
        <dbReference type="SAM" id="Phobius"/>
    </source>
</evidence>
<organism evidence="2 3">
    <name type="scientific">Sphingobacterium bovistauri</name>
    <dbReference type="NCBI Taxonomy" id="2781959"/>
    <lineage>
        <taxon>Bacteria</taxon>
        <taxon>Pseudomonadati</taxon>
        <taxon>Bacteroidota</taxon>
        <taxon>Sphingobacteriia</taxon>
        <taxon>Sphingobacteriales</taxon>
        <taxon>Sphingobacteriaceae</taxon>
        <taxon>Sphingobacterium</taxon>
    </lineage>
</organism>
<keyword evidence="1" id="KW-0472">Membrane</keyword>
<protein>
    <recommendedName>
        <fullName evidence="4">O-Antigen ligase</fullName>
    </recommendedName>
</protein>
<feature type="transmembrane region" description="Helical" evidence="1">
    <location>
        <begin position="12"/>
        <end position="38"/>
    </location>
</feature>
<feature type="transmembrane region" description="Helical" evidence="1">
    <location>
        <begin position="299"/>
        <end position="319"/>
    </location>
</feature>
<accession>A0ABS7Z5C5</accession>
<evidence type="ECO:0000313" key="3">
    <source>
        <dbReference type="Proteomes" id="UP001165302"/>
    </source>
</evidence>
<reference evidence="2" key="1">
    <citation type="submission" date="2020-10" db="EMBL/GenBank/DDBJ databases">
        <authorList>
            <person name="Lu T."/>
            <person name="Wang Q."/>
            <person name="Han X."/>
        </authorList>
    </citation>
    <scope>NUCLEOTIDE SEQUENCE</scope>
    <source>
        <strain evidence="2">WQ 366</strain>
    </source>
</reference>
<evidence type="ECO:0008006" key="4">
    <source>
        <dbReference type="Google" id="ProtNLM"/>
    </source>
</evidence>
<feature type="transmembrane region" description="Helical" evidence="1">
    <location>
        <begin position="82"/>
        <end position="99"/>
    </location>
</feature>
<feature type="transmembrane region" description="Helical" evidence="1">
    <location>
        <begin position="180"/>
        <end position="210"/>
    </location>
</feature>
<gene>
    <name evidence="2" type="ORF">IPZ78_02850</name>
</gene>
<keyword evidence="1" id="KW-0812">Transmembrane</keyword>
<feature type="transmembrane region" description="Helical" evidence="1">
    <location>
        <begin position="149"/>
        <end position="168"/>
    </location>
</feature>
<feature type="transmembrane region" description="Helical" evidence="1">
    <location>
        <begin position="111"/>
        <end position="129"/>
    </location>
</feature>